<dbReference type="GO" id="GO:0003743">
    <property type="term" value="F:translation initiation factor activity"/>
    <property type="evidence" value="ECO:0007669"/>
    <property type="project" value="UniProtKB-KW"/>
</dbReference>
<evidence type="ECO:0000313" key="10">
    <source>
        <dbReference type="EMBL" id="KAG9397294.1"/>
    </source>
</evidence>
<keyword evidence="3" id="KW-0963">Cytoplasm</keyword>
<comment type="caution">
    <text evidence="10">The sequence shown here is derived from an EMBL/GenBank/DDBJ whole genome shotgun (WGS) entry which is preliminary data.</text>
</comment>
<dbReference type="InterPro" id="IPR042529">
    <property type="entry name" value="IF_2B-like_C"/>
</dbReference>
<proteinExistence type="inferred from homology"/>
<comment type="subcellular location">
    <subcellularLocation>
        <location evidence="1">Cytoplasm</location>
        <location evidence="1">Cytosol</location>
    </subcellularLocation>
</comment>
<dbReference type="InterPro" id="IPR037171">
    <property type="entry name" value="NagB/RpiA_transferase-like"/>
</dbReference>
<gene>
    <name evidence="10" type="ORF">J8273_1209</name>
</gene>
<comment type="subunit">
    <text evidence="8">Component of the translation initiation factor 2B (eIF2B) complex which is a heterodecamer of two sets of five different subunits: alpha, beta, gamma, delta and epsilon. Subunits alpha, beta and delta comprise a regulatory subcomplex and subunits epsilon and gamma comprise a catalytic subcomplex. Within the complex, the hexameric regulatory complex resides at the center, with the two heterodimeric catalytic subcomplexes bound on opposite sides.</text>
</comment>
<dbReference type="EMBL" id="JAHDYR010000003">
    <property type="protein sequence ID" value="KAG9397294.1"/>
    <property type="molecule type" value="Genomic_DNA"/>
</dbReference>
<organism evidence="10 11">
    <name type="scientific">Carpediemonas membranifera</name>
    <dbReference type="NCBI Taxonomy" id="201153"/>
    <lineage>
        <taxon>Eukaryota</taxon>
        <taxon>Metamonada</taxon>
        <taxon>Carpediemonas-like organisms</taxon>
        <taxon>Carpediemonas</taxon>
    </lineage>
</organism>
<comment type="similarity">
    <text evidence="2 9">Belongs to the eIF-2B alpha/beta/delta subunits family.</text>
</comment>
<dbReference type="Gene3D" id="3.40.50.10470">
    <property type="entry name" value="Translation initiation factor eif-2b, domain 2"/>
    <property type="match status" value="1"/>
</dbReference>
<evidence type="ECO:0000256" key="5">
    <source>
        <dbReference type="ARBA" id="ARBA00022917"/>
    </source>
</evidence>
<dbReference type="OrthoDB" id="10254737at2759"/>
<dbReference type="InterPro" id="IPR000649">
    <property type="entry name" value="IF-2B-related"/>
</dbReference>
<dbReference type="SUPFAM" id="SSF100950">
    <property type="entry name" value="NagB/RpiA/CoA transferase-like"/>
    <property type="match status" value="1"/>
</dbReference>
<keyword evidence="5" id="KW-0648">Protein biosynthesis</keyword>
<accession>A0A8J6BA24</accession>
<evidence type="ECO:0000313" key="11">
    <source>
        <dbReference type="Proteomes" id="UP000717585"/>
    </source>
</evidence>
<dbReference type="AlphaFoldDB" id="A0A8J6BA24"/>
<dbReference type="GO" id="GO:0005829">
    <property type="term" value="C:cytosol"/>
    <property type="evidence" value="ECO:0007669"/>
    <property type="project" value="UniProtKB-SubCell"/>
</dbReference>
<reference evidence="10" key="1">
    <citation type="submission" date="2021-05" db="EMBL/GenBank/DDBJ databases">
        <title>A free-living protist that lacks canonical eukaryotic 1 DNA replication and segregation systems.</title>
        <authorList>
            <person name="Salas-Leiva D.E."/>
            <person name="Tromer E.C."/>
            <person name="Curtis B.A."/>
            <person name="Jerlstrom-Hultqvist J."/>
            <person name="Kolisko M."/>
            <person name="Yi Z."/>
            <person name="Salas-Leiva J.S."/>
            <person name="Gallot-Lavallee L."/>
            <person name="Kops G.J.P.L."/>
            <person name="Archibald J.M."/>
            <person name="Simpson A.G.B."/>
            <person name="Roger A.J."/>
        </authorList>
    </citation>
    <scope>NUCLEOTIDE SEQUENCE</scope>
    <source>
        <strain evidence="10">BICM</strain>
    </source>
</reference>
<evidence type="ECO:0000256" key="7">
    <source>
        <dbReference type="ARBA" id="ARBA00044356"/>
    </source>
</evidence>
<dbReference type="Pfam" id="PF01008">
    <property type="entry name" value="IF-2B"/>
    <property type="match status" value="1"/>
</dbReference>
<dbReference type="PANTHER" id="PTHR10233">
    <property type="entry name" value="TRANSLATION INITIATION FACTOR EIF-2B"/>
    <property type="match status" value="1"/>
</dbReference>
<evidence type="ECO:0000256" key="4">
    <source>
        <dbReference type="ARBA" id="ARBA00022540"/>
    </source>
</evidence>
<protein>
    <recommendedName>
        <fullName evidence="6">Translation initiation factor eIF2B subunit delta</fullName>
    </recommendedName>
    <alternativeName>
        <fullName evidence="7">eIF2B GDP-GTP exchange factor subunit delta</fullName>
    </alternativeName>
</protein>
<dbReference type="Proteomes" id="UP000717585">
    <property type="component" value="Unassembled WGS sequence"/>
</dbReference>
<keyword evidence="11" id="KW-1185">Reference proteome</keyword>
<evidence type="ECO:0000256" key="9">
    <source>
        <dbReference type="RuleBase" id="RU003814"/>
    </source>
</evidence>
<keyword evidence="4 10" id="KW-0396">Initiation factor</keyword>
<evidence type="ECO:0000256" key="8">
    <source>
        <dbReference type="ARBA" id="ARBA00046432"/>
    </source>
</evidence>
<sequence length="364" mass="39553">MPAMFKHLHELDPQKSSSAVMSCEEGSASAARFSIRDVNDVYSECTDRITAFLQTYAEMIGSIKKLHTDTLNASPWHRLASLRLDALMSNAELGRSLPIPVDNIVDLLKQEISDIEAQMRKDDTVTKECGCDKLLEFIDTLQSKRVTIAGQFIGERIVSLVNDGNRVLTYGYNSVIARGLIGARQEEGKDFEVTVIDAPPRYTGRRMLHSLQSAGIPCSYCLIGAASRVVKEADTILLGAHAYMANGAMVGPVGTAMVAAIANDRHKPILAVCETIKFCNQVQIDSVAHNELYPAGQMVSPASPLHGVENGPKVLNIAYDVTSADDIAGVITELGLFAPSAVPAVMREYSKDSRDIVEERIVSE</sequence>
<dbReference type="PANTHER" id="PTHR10233:SF14">
    <property type="entry name" value="TRANSLATION INITIATION FACTOR EIF-2B SUBUNIT DELTA"/>
    <property type="match status" value="1"/>
</dbReference>
<evidence type="ECO:0000256" key="1">
    <source>
        <dbReference type="ARBA" id="ARBA00004514"/>
    </source>
</evidence>
<name>A0A8J6BA24_9EUKA</name>
<evidence type="ECO:0000256" key="6">
    <source>
        <dbReference type="ARBA" id="ARBA00044147"/>
    </source>
</evidence>
<evidence type="ECO:0000256" key="2">
    <source>
        <dbReference type="ARBA" id="ARBA00007251"/>
    </source>
</evidence>
<evidence type="ECO:0000256" key="3">
    <source>
        <dbReference type="ARBA" id="ARBA00022490"/>
    </source>
</evidence>